<sequence length="215" mass="23794">MMQNNMTVGNSYTQRDFGLSVLSGVITGLIVYLMLLYGGSGQSWETYSWALIIIVPALFVFGTWLGTLLANWFSFLHSFSRFVVVGFLNTAVDFGVLALLLYLLQYTDGQTTKLIVANTGSFLIAVTNSYFWNKLWSFESRGGGTRQFAQYVAVTVVGLLLNDAIIYAGTTYFQPMFGVSAGNWVFVAKAVGTVVSLIWNFVGYRFIVFKASTQS</sequence>
<comment type="similarity">
    <text evidence="2">Belongs to the GtrA family.</text>
</comment>
<evidence type="ECO:0000256" key="2">
    <source>
        <dbReference type="ARBA" id="ARBA00009399"/>
    </source>
</evidence>
<dbReference type="PANTHER" id="PTHR38459">
    <property type="entry name" value="PROPHAGE BACTOPRENOL-LINKED GLUCOSE TRANSLOCASE HOMOLOG"/>
    <property type="match status" value="1"/>
</dbReference>
<dbReference type="GO" id="GO:0005886">
    <property type="term" value="C:plasma membrane"/>
    <property type="evidence" value="ECO:0007669"/>
    <property type="project" value="TreeGrafter"/>
</dbReference>
<dbReference type="EMBL" id="MGKD01000031">
    <property type="protein sequence ID" value="OGN18763.1"/>
    <property type="molecule type" value="Genomic_DNA"/>
</dbReference>
<keyword evidence="5 6" id="KW-0472">Membrane</keyword>
<evidence type="ECO:0000313" key="9">
    <source>
        <dbReference type="Proteomes" id="UP000177478"/>
    </source>
</evidence>
<feature type="transmembrane region" description="Helical" evidence="6">
    <location>
        <begin position="46"/>
        <end position="70"/>
    </location>
</feature>
<dbReference type="InterPro" id="IPR007267">
    <property type="entry name" value="GtrA_DPMS_TM"/>
</dbReference>
<proteinExistence type="inferred from homology"/>
<accession>A0A1F8G070</accession>
<feature type="transmembrane region" description="Helical" evidence="6">
    <location>
        <begin position="21"/>
        <end position="40"/>
    </location>
</feature>
<feature type="transmembrane region" description="Helical" evidence="6">
    <location>
        <begin position="148"/>
        <end position="169"/>
    </location>
</feature>
<evidence type="ECO:0000259" key="7">
    <source>
        <dbReference type="Pfam" id="PF04138"/>
    </source>
</evidence>
<comment type="caution">
    <text evidence="8">The sequence shown here is derived from an EMBL/GenBank/DDBJ whole genome shotgun (WGS) entry which is preliminary data.</text>
</comment>
<dbReference type="InterPro" id="IPR051401">
    <property type="entry name" value="GtrA_CellWall_Glycosyl"/>
</dbReference>
<evidence type="ECO:0000256" key="1">
    <source>
        <dbReference type="ARBA" id="ARBA00004141"/>
    </source>
</evidence>
<gene>
    <name evidence="8" type="ORF">A3F25_03085</name>
</gene>
<evidence type="ECO:0000313" key="8">
    <source>
        <dbReference type="EMBL" id="OGN18763.1"/>
    </source>
</evidence>
<dbReference type="PANTHER" id="PTHR38459:SF1">
    <property type="entry name" value="PROPHAGE BACTOPRENOL-LINKED GLUCOSE TRANSLOCASE HOMOLOG"/>
    <property type="match status" value="1"/>
</dbReference>
<comment type="subcellular location">
    <subcellularLocation>
        <location evidence="1">Membrane</location>
        <topology evidence="1">Multi-pass membrane protein</topology>
    </subcellularLocation>
</comment>
<keyword evidence="3 6" id="KW-0812">Transmembrane</keyword>
<dbReference type="AlphaFoldDB" id="A0A1F8G070"/>
<protein>
    <recommendedName>
        <fullName evidence="7">GtrA/DPMS transmembrane domain-containing protein</fullName>
    </recommendedName>
</protein>
<reference evidence="8 9" key="1">
    <citation type="journal article" date="2016" name="Nat. Commun.">
        <title>Thousands of microbial genomes shed light on interconnected biogeochemical processes in an aquifer system.</title>
        <authorList>
            <person name="Anantharaman K."/>
            <person name="Brown C.T."/>
            <person name="Hug L.A."/>
            <person name="Sharon I."/>
            <person name="Castelle C.J."/>
            <person name="Probst A.J."/>
            <person name="Thomas B.C."/>
            <person name="Singh A."/>
            <person name="Wilkins M.J."/>
            <person name="Karaoz U."/>
            <person name="Brodie E.L."/>
            <person name="Williams K.H."/>
            <person name="Hubbard S.S."/>
            <person name="Banfield J.F."/>
        </authorList>
    </citation>
    <scope>NUCLEOTIDE SEQUENCE [LARGE SCALE GENOMIC DNA]</scope>
</reference>
<dbReference type="Proteomes" id="UP000177478">
    <property type="component" value="Unassembled WGS sequence"/>
</dbReference>
<organism evidence="8 9">
    <name type="scientific">Candidatus Yanofskybacteria bacterium RIFCSPHIGHO2_12_FULL_45_19b</name>
    <dbReference type="NCBI Taxonomy" id="1802689"/>
    <lineage>
        <taxon>Bacteria</taxon>
        <taxon>Candidatus Yanofskyibacteriota</taxon>
    </lineage>
</organism>
<feature type="transmembrane region" description="Helical" evidence="6">
    <location>
        <begin position="82"/>
        <end position="103"/>
    </location>
</feature>
<dbReference type="GO" id="GO:0000271">
    <property type="term" value="P:polysaccharide biosynthetic process"/>
    <property type="evidence" value="ECO:0007669"/>
    <property type="project" value="InterPro"/>
</dbReference>
<feature type="transmembrane region" description="Helical" evidence="6">
    <location>
        <begin position="181"/>
        <end position="202"/>
    </location>
</feature>
<keyword evidence="4 6" id="KW-1133">Transmembrane helix</keyword>
<dbReference type="STRING" id="1802689.A3F25_03085"/>
<evidence type="ECO:0000256" key="5">
    <source>
        <dbReference type="ARBA" id="ARBA00023136"/>
    </source>
</evidence>
<name>A0A1F8G070_9BACT</name>
<feature type="domain" description="GtrA/DPMS transmembrane" evidence="7">
    <location>
        <begin position="81"/>
        <end position="209"/>
    </location>
</feature>
<dbReference type="Pfam" id="PF04138">
    <property type="entry name" value="GtrA_DPMS_TM"/>
    <property type="match status" value="1"/>
</dbReference>
<evidence type="ECO:0000256" key="3">
    <source>
        <dbReference type="ARBA" id="ARBA00022692"/>
    </source>
</evidence>
<evidence type="ECO:0000256" key="6">
    <source>
        <dbReference type="SAM" id="Phobius"/>
    </source>
</evidence>
<feature type="transmembrane region" description="Helical" evidence="6">
    <location>
        <begin position="115"/>
        <end position="136"/>
    </location>
</feature>
<evidence type="ECO:0000256" key="4">
    <source>
        <dbReference type="ARBA" id="ARBA00022989"/>
    </source>
</evidence>